<comment type="subcellular location">
    <subcellularLocation>
        <location evidence="9">Cell inner membrane</location>
        <topology evidence="9">Multi-pass membrane protein</topology>
    </subcellularLocation>
    <subcellularLocation>
        <location evidence="1">Cell membrane</location>
        <topology evidence="1">Multi-pass membrane protein</topology>
    </subcellularLocation>
</comment>
<dbReference type="NCBIfam" id="NF011912">
    <property type="entry name" value="PRK15385.1"/>
    <property type="match status" value="1"/>
</dbReference>
<dbReference type="PANTHER" id="PTHR33778">
    <property type="entry name" value="PROTEIN MGTC"/>
    <property type="match status" value="1"/>
</dbReference>
<protein>
    <recommendedName>
        <fullName evidence="3 9">Protein MgtC</fullName>
    </recommendedName>
</protein>
<sequence length="235" mass="25131">MVWENFMLRVTVAMVLGAIIGAERQLRQRMAGLRTNALVASGACLFVLVSAYTGDISSAGRISGQVVSGIGFLGAGVIMREGLNVRGLNTAATLWCSAAIGVLSGIGLLVEATVGTLVILCANILLREAAQRINRLNLVPDAVEQHYAITIVCHADDEVHVRTLLLHALGSTQFALQSLLSEDLEHRPNTLKVIAEVIAPSGNQSQLEQIVSRISLEKSVSSVRWTLTAEHEELS</sequence>
<evidence type="ECO:0000259" key="11">
    <source>
        <dbReference type="Pfam" id="PF21770"/>
    </source>
</evidence>
<dbReference type="STRING" id="1697053.AKN87_08370"/>
<feature type="transmembrane region" description="Helical" evidence="9">
    <location>
        <begin position="98"/>
        <end position="126"/>
    </location>
</feature>
<feature type="transmembrane region" description="Helical" evidence="9">
    <location>
        <begin position="6"/>
        <end position="23"/>
    </location>
</feature>
<feature type="transmembrane region" description="Helical" evidence="9">
    <location>
        <begin position="35"/>
        <end position="53"/>
    </location>
</feature>
<evidence type="ECO:0000313" key="13">
    <source>
        <dbReference type="EMBL" id="MDM1696939.1"/>
    </source>
</evidence>
<feature type="domain" description="MgtC-like C-terminal" evidence="11">
    <location>
        <begin position="147"/>
        <end position="225"/>
    </location>
</feature>
<accession>A0A0K1XDP5</accession>
<gene>
    <name evidence="12" type="ORF">AKN88_05910</name>
    <name evidence="13" type="ORF">HX099_09760</name>
</gene>
<evidence type="ECO:0000256" key="2">
    <source>
        <dbReference type="ARBA" id="ARBA00009298"/>
    </source>
</evidence>
<reference evidence="13" key="2">
    <citation type="submission" date="2020-06" db="EMBL/GenBank/DDBJ databases">
        <authorList>
            <person name="Dong N."/>
        </authorList>
    </citation>
    <scope>NUCLEOTIDE SEQUENCE</scope>
    <source>
        <strain evidence="13">DF46-2-2</strain>
    </source>
</reference>
<dbReference type="Pfam" id="PF02308">
    <property type="entry name" value="MgtC"/>
    <property type="match status" value="1"/>
</dbReference>
<evidence type="ECO:0000256" key="6">
    <source>
        <dbReference type="ARBA" id="ARBA00022989"/>
    </source>
</evidence>
<dbReference type="Gene3D" id="3.30.70.260">
    <property type="match status" value="1"/>
</dbReference>
<evidence type="ECO:0000256" key="7">
    <source>
        <dbReference type="ARBA" id="ARBA00023136"/>
    </source>
</evidence>
<dbReference type="AlphaFoldDB" id="A0A0K1XDP5"/>
<keyword evidence="14" id="KW-1185">Reference proteome</keyword>
<evidence type="ECO:0000256" key="8">
    <source>
        <dbReference type="ARBA" id="ARBA00025369"/>
    </source>
</evidence>
<keyword evidence="6 9" id="KW-1133">Transmembrane helix</keyword>
<dbReference type="Proteomes" id="UP001173465">
    <property type="component" value="Unassembled WGS sequence"/>
</dbReference>
<evidence type="ECO:0000256" key="1">
    <source>
        <dbReference type="ARBA" id="ARBA00004651"/>
    </source>
</evidence>
<dbReference type="InterPro" id="IPR003416">
    <property type="entry name" value="MgtC/SapB/SrpB/YhiD_fam"/>
</dbReference>
<dbReference type="PANTHER" id="PTHR33778:SF3">
    <property type="entry name" value="PROTEIN MGTC"/>
    <property type="match status" value="1"/>
</dbReference>
<dbReference type="PRINTS" id="PR01837">
    <property type="entry name" value="MGTCSAPBPROT"/>
</dbReference>
<evidence type="ECO:0000313" key="14">
    <source>
        <dbReference type="Proteomes" id="UP000063953"/>
    </source>
</evidence>
<dbReference type="EMBL" id="JACANB010000006">
    <property type="protein sequence ID" value="MDM1696939.1"/>
    <property type="molecule type" value="Genomic_DNA"/>
</dbReference>
<evidence type="ECO:0000259" key="10">
    <source>
        <dbReference type="Pfam" id="PF02308"/>
    </source>
</evidence>
<name>A0A0K1XDP5_9GAMM</name>
<comment type="function">
    <text evidence="8">Virulence factor required for growth in low Mg(2+) medium and for intramacrophage survival. May be involved in regulating membrane potential by activating Na(+)/K(+)-ATPase.</text>
</comment>
<keyword evidence="5 9" id="KW-0812">Transmembrane</keyword>
<keyword evidence="7 9" id="KW-0472">Membrane</keyword>
<dbReference type="GO" id="GO:0005886">
    <property type="term" value="C:plasma membrane"/>
    <property type="evidence" value="ECO:0007669"/>
    <property type="project" value="UniProtKB-SubCell"/>
</dbReference>
<dbReference type="RefSeq" id="WP_053100697.1">
    <property type="nucleotide sequence ID" value="NZ_CP012365.1"/>
</dbReference>
<dbReference type="PATRIC" id="fig|1698449.3.peg.1187"/>
<dbReference type="Pfam" id="PF21770">
    <property type="entry name" value="MgtC_SapB_C"/>
    <property type="match status" value="1"/>
</dbReference>
<proteinExistence type="inferred from homology"/>
<evidence type="ECO:0000256" key="9">
    <source>
        <dbReference type="RuleBase" id="RU365041"/>
    </source>
</evidence>
<reference evidence="13" key="3">
    <citation type="journal article" date="2022" name="Sci. Total Environ.">
        <title>Prevalence, transmission, and molecular epidemiology of tet(X)-positive bacteria among humans, animals, and environmental niches in China: An epidemiological, and genomic-based study.</title>
        <authorList>
            <person name="Dong N."/>
            <person name="Zeng Y."/>
            <person name="Cai C."/>
            <person name="Sun C."/>
            <person name="Lu J."/>
            <person name="Liu C."/>
            <person name="Zhou H."/>
            <person name="Sun Q."/>
            <person name="Shu L."/>
            <person name="Wang H."/>
            <person name="Wang Y."/>
            <person name="Wang S."/>
            <person name="Wu C."/>
            <person name="Chan E.W."/>
            <person name="Chen G."/>
            <person name="Shen Z."/>
            <person name="Chen S."/>
            <person name="Zhang R."/>
        </authorList>
    </citation>
    <scope>NUCLEOTIDE SEQUENCE</scope>
    <source>
        <strain evidence="13">DF46-2-2</strain>
    </source>
</reference>
<keyword evidence="9" id="KW-0997">Cell inner membrane</keyword>
<keyword evidence="4" id="KW-1003">Cell membrane</keyword>
<dbReference type="InterPro" id="IPR048640">
    <property type="entry name" value="MgtC-like_C"/>
</dbReference>
<reference evidence="12 14" key="1">
    <citation type="journal article" date="2015" name="Genome Announc.">
        <title>Genome Sequences of Oblitimonas alkaliphila gen. nov. sp. nov. (Proposed), a Novel Bacterium of the Pseudomonadaceae Family.</title>
        <authorList>
            <person name="Lauer A.C."/>
            <person name="Nicholson A.C."/>
            <person name="Humrighouse B.W."/>
            <person name="Emery B."/>
            <person name="Drobish A."/>
            <person name="Juieng P."/>
            <person name="Loparev V."/>
            <person name="McQuiston J.R."/>
        </authorList>
    </citation>
    <scope>NUCLEOTIDE SEQUENCE [LARGE SCALE GENOMIC DNA]</scope>
    <source>
        <strain evidence="12 14">E5571</strain>
    </source>
</reference>
<dbReference type="EMBL" id="CP012365">
    <property type="protein sequence ID" value="AKX59520.1"/>
    <property type="molecule type" value="Genomic_DNA"/>
</dbReference>
<organism evidence="12 14">
    <name type="scientific">Thiopseudomonas alkaliphila</name>
    <dbReference type="NCBI Taxonomy" id="1697053"/>
    <lineage>
        <taxon>Bacteria</taxon>
        <taxon>Pseudomonadati</taxon>
        <taxon>Pseudomonadota</taxon>
        <taxon>Gammaproteobacteria</taxon>
        <taxon>Pseudomonadales</taxon>
        <taxon>Pseudomonadaceae</taxon>
        <taxon>Thiopseudomonas</taxon>
    </lineage>
</organism>
<dbReference type="Proteomes" id="UP000063953">
    <property type="component" value="Chromosome"/>
</dbReference>
<evidence type="ECO:0000256" key="4">
    <source>
        <dbReference type="ARBA" id="ARBA00022475"/>
    </source>
</evidence>
<feature type="domain" description="MgtC/SapB/SrpB/YhiD N-terminal" evidence="10">
    <location>
        <begin position="11"/>
        <end position="130"/>
    </location>
</feature>
<dbReference type="InterPro" id="IPR049177">
    <property type="entry name" value="MgtC_SapB_SrpB_YhiD_N"/>
</dbReference>
<evidence type="ECO:0000256" key="5">
    <source>
        <dbReference type="ARBA" id="ARBA00022692"/>
    </source>
</evidence>
<evidence type="ECO:0000256" key="3">
    <source>
        <dbReference type="ARBA" id="ARBA00013833"/>
    </source>
</evidence>
<comment type="similarity">
    <text evidence="2 9">Belongs to the MgtC/SapB family.</text>
</comment>
<evidence type="ECO:0000313" key="12">
    <source>
        <dbReference type="EMBL" id="AKX59520.1"/>
    </source>
</evidence>